<dbReference type="InterPro" id="IPR029028">
    <property type="entry name" value="Alpha/beta_knot_MTases"/>
</dbReference>
<dbReference type="EC" id="2.1.1.193" evidence="3 12"/>
<evidence type="ECO:0000313" key="14">
    <source>
        <dbReference type="EMBL" id="VFP77845.1"/>
    </source>
</evidence>
<dbReference type="InterPro" id="IPR046886">
    <property type="entry name" value="RsmE_MTase_dom"/>
</dbReference>
<keyword evidence="8 12" id="KW-0808">Transferase</keyword>
<reference evidence="14 15" key="1">
    <citation type="submission" date="2019-02" db="EMBL/GenBank/DDBJ databases">
        <authorList>
            <person name="Manzano-Marin A."/>
            <person name="Manzano-Marin A."/>
        </authorList>
    </citation>
    <scope>NUCLEOTIDE SEQUENCE [LARGE SCALE GENOMIC DNA]</scope>
    <source>
        <strain evidence="14 15">BuCisplendens/pseudotsugae</strain>
    </source>
</reference>
<dbReference type="Gene3D" id="3.40.1280.10">
    <property type="match status" value="1"/>
</dbReference>
<comment type="catalytic activity">
    <reaction evidence="11 12">
        <text>uridine(1498) in 16S rRNA + S-adenosyl-L-methionine = N(3)-methyluridine(1498) in 16S rRNA + S-adenosyl-L-homocysteine + H(+)</text>
        <dbReference type="Rhea" id="RHEA:42920"/>
        <dbReference type="Rhea" id="RHEA-COMP:10283"/>
        <dbReference type="Rhea" id="RHEA-COMP:10284"/>
        <dbReference type="ChEBI" id="CHEBI:15378"/>
        <dbReference type="ChEBI" id="CHEBI:57856"/>
        <dbReference type="ChEBI" id="CHEBI:59789"/>
        <dbReference type="ChEBI" id="CHEBI:65315"/>
        <dbReference type="ChEBI" id="CHEBI:74502"/>
        <dbReference type="EC" id="2.1.1.193"/>
    </reaction>
</comment>
<keyword evidence="5 12" id="KW-0963">Cytoplasm</keyword>
<evidence type="ECO:0000256" key="10">
    <source>
        <dbReference type="ARBA" id="ARBA00025699"/>
    </source>
</evidence>
<evidence type="ECO:0000256" key="6">
    <source>
        <dbReference type="ARBA" id="ARBA00022552"/>
    </source>
</evidence>
<accession>A0A451CX08</accession>
<sequence>MYIPRIYFNKSIKVDTIIKLKKNMVHFCVNVIRLRINDIIHLFNNTNYIFISKILDIKKKNILIKIISTQLDDKESPIKIHLGQCVSKKMNITIEKSVELGINTITPIISKKKNSEKSISKKICHWEKIIISACAQSLRNIVPKLNTPSTIHQWCDSITPKSTKIIFDPRAKNTIYNIPNQYKNIFILIGSEKGFHEYEKKCAQEKNFLKVSLGPRVLRTETASIVAITALQIHLGDI</sequence>
<dbReference type="PIRSF" id="PIRSF015601">
    <property type="entry name" value="MTase_slr0722"/>
    <property type="match status" value="1"/>
</dbReference>
<evidence type="ECO:0000256" key="9">
    <source>
        <dbReference type="ARBA" id="ARBA00022691"/>
    </source>
</evidence>
<dbReference type="AlphaFoldDB" id="A0A451CX08"/>
<evidence type="ECO:0000256" key="3">
    <source>
        <dbReference type="ARBA" id="ARBA00012328"/>
    </source>
</evidence>
<dbReference type="InterPro" id="IPR029026">
    <property type="entry name" value="tRNA_m1G_MTases_N"/>
</dbReference>
<evidence type="ECO:0000256" key="2">
    <source>
        <dbReference type="ARBA" id="ARBA00005528"/>
    </source>
</evidence>
<dbReference type="GO" id="GO:0005737">
    <property type="term" value="C:cytoplasm"/>
    <property type="evidence" value="ECO:0007669"/>
    <property type="project" value="UniProtKB-SubCell"/>
</dbReference>
<dbReference type="InterPro" id="IPR015947">
    <property type="entry name" value="PUA-like_sf"/>
</dbReference>
<evidence type="ECO:0000259" key="13">
    <source>
        <dbReference type="Pfam" id="PF04452"/>
    </source>
</evidence>
<dbReference type="CDD" id="cd18084">
    <property type="entry name" value="RsmE-like"/>
    <property type="match status" value="1"/>
</dbReference>
<evidence type="ECO:0000256" key="12">
    <source>
        <dbReference type="PIRNR" id="PIRNR015601"/>
    </source>
</evidence>
<dbReference type="Pfam" id="PF04452">
    <property type="entry name" value="Methyltrans_RNA"/>
    <property type="match status" value="1"/>
</dbReference>
<evidence type="ECO:0000256" key="8">
    <source>
        <dbReference type="ARBA" id="ARBA00022679"/>
    </source>
</evidence>
<dbReference type="PANTHER" id="PTHR30027">
    <property type="entry name" value="RIBOSOMAL RNA SMALL SUBUNIT METHYLTRANSFERASE E"/>
    <property type="match status" value="1"/>
</dbReference>
<organism evidence="14 15">
    <name type="scientific">Buchnera aphidicola</name>
    <name type="common">Cinara cf. splendens/pseudotsugae 3390</name>
    <dbReference type="NCBI Taxonomy" id="2518980"/>
    <lineage>
        <taxon>Bacteria</taxon>
        <taxon>Pseudomonadati</taxon>
        <taxon>Pseudomonadota</taxon>
        <taxon>Gammaproteobacteria</taxon>
        <taxon>Enterobacterales</taxon>
        <taxon>Erwiniaceae</taxon>
        <taxon>Buchnera</taxon>
    </lineage>
</organism>
<comment type="subcellular location">
    <subcellularLocation>
        <location evidence="1 12">Cytoplasm</location>
    </subcellularLocation>
</comment>
<dbReference type="InterPro" id="IPR006700">
    <property type="entry name" value="RsmE"/>
</dbReference>
<protein>
    <recommendedName>
        <fullName evidence="4 12">Ribosomal RNA small subunit methyltransferase E</fullName>
        <ecNumber evidence="3 12">2.1.1.193</ecNumber>
    </recommendedName>
</protein>
<dbReference type="PANTHER" id="PTHR30027:SF3">
    <property type="entry name" value="16S RRNA (URACIL(1498)-N(3))-METHYLTRANSFERASE"/>
    <property type="match status" value="1"/>
</dbReference>
<proteinExistence type="inferred from homology"/>
<dbReference type="SUPFAM" id="SSF75217">
    <property type="entry name" value="alpha/beta knot"/>
    <property type="match status" value="1"/>
</dbReference>
<dbReference type="SUPFAM" id="SSF88697">
    <property type="entry name" value="PUA domain-like"/>
    <property type="match status" value="1"/>
</dbReference>
<keyword evidence="7 12" id="KW-0489">Methyltransferase</keyword>
<dbReference type="NCBIfam" id="TIGR00046">
    <property type="entry name" value="RsmE family RNA methyltransferase"/>
    <property type="match status" value="1"/>
</dbReference>
<evidence type="ECO:0000256" key="5">
    <source>
        <dbReference type="ARBA" id="ARBA00022490"/>
    </source>
</evidence>
<evidence type="ECO:0000256" key="7">
    <source>
        <dbReference type="ARBA" id="ARBA00022603"/>
    </source>
</evidence>
<dbReference type="EMBL" id="LR217692">
    <property type="protein sequence ID" value="VFP77845.1"/>
    <property type="molecule type" value="Genomic_DNA"/>
</dbReference>
<dbReference type="GO" id="GO:0070042">
    <property type="term" value="F:rRNA (uridine-N3-)-methyltransferase activity"/>
    <property type="evidence" value="ECO:0007669"/>
    <property type="project" value="TreeGrafter"/>
</dbReference>
<evidence type="ECO:0000256" key="1">
    <source>
        <dbReference type="ARBA" id="ARBA00004496"/>
    </source>
</evidence>
<comment type="function">
    <text evidence="10 12">Specifically methylates the N3 position of the uracil ring of uridine 1498 (m3U1498) in 16S rRNA. Acts on the fully assembled 30S ribosomal subunit.</text>
</comment>
<gene>
    <name evidence="14" type="primary">rsmE</name>
    <name evidence="14" type="ORF">BUCISPPS3390_269</name>
</gene>
<keyword evidence="9 12" id="KW-0949">S-adenosyl-L-methionine</keyword>
<dbReference type="NCBIfam" id="NF008692">
    <property type="entry name" value="PRK11713.1-5"/>
    <property type="match status" value="1"/>
</dbReference>
<keyword evidence="6 12" id="KW-0698">rRNA processing</keyword>
<evidence type="ECO:0000256" key="4">
    <source>
        <dbReference type="ARBA" id="ARBA00013673"/>
    </source>
</evidence>
<name>A0A451CX08_9GAMM</name>
<feature type="domain" description="Ribosomal RNA small subunit methyltransferase E methyltransferase" evidence="13">
    <location>
        <begin position="74"/>
        <end position="232"/>
    </location>
</feature>
<evidence type="ECO:0000313" key="15">
    <source>
        <dbReference type="Proteomes" id="UP000294466"/>
    </source>
</evidence>
<dbReference type="RefSeq" id="WP_172599030.1">
    <property type="nucleotide sequence ID" value="NZ_LR217692.1"/>
</dbReference>
<comment type="similarity">
    <text evidence="2 12">Belongs to the RNA methyltransferase RsmE family.</text>
</comment>
<evidence type="ECO:0000256" key="11">
    <source>
        <dbReference type="ARBA" id="ARBA00047944"/>
    </source>
</evidence>
<dbReference type="Proteomes" id="UP000294466">
    <property type="component" value="Chromosome"/>
</dbReference>
<dbReference type="GO" id="GO:0070475">
    <property type="term" value="P:rRNA base methylation"/>
    <property type="evidence" value="ECO:0007669"/>
    <property type="project" value="TreeGrafter"/>
</dbReference>
<dbReference type="Gene3D" id="2.40.240.20">
    <property type="entry name" value="Hypothetical PUA domain-like, domain 1"/>
    <property type="match status" value="1"/>
</dbReference>